<gene>
    <name evidence="10" type="ORF">SAMN05518846_108140</name>
</gene>
<keyword evidence="3 8" id="KW-0812">Transmembrane</keyword>
<dbReference type="STRING" id="1884381.SAMN05518846_108140"/>
<keyword evidence="7 8" id="KW-0472">Membrane</keyword>
<protein>
    <recommendedName>
        <fullName evidence="9">Pycsar effector protein domain-containing protein</fullName>
    </recommendedName>
</protein>
<evidence type="ECO:0000256" key="3">
    <source>
        <dbReference type="ARBA" id="ARBA00022692"/>
    </source>
</evidence>
<evidence type="ECO:0000313" key="11">
    <source>
        <dbReference type="Proteomes" id="UP000198915"/>
    </source>
</evidence>
<keyword evidence="11" id="KW-1185">Reference proteome</keyword>
<feature type="transmembrane region" description="Helical" evidence="8">
    <location>
        <begin position="67"/>
        <end position="88"/>
    </location>
</feature>
<evidence type="ECO:0000256" key="2">
    <source>
        <dbReference type="ARBA" id="ARBA00022475"/>
    </source>
</evidence>
<evidence type="ECO:0000256" key="7">
    <source>
        <dbReference type="ARBA" id="ARBA00023136"/>
    </source>
</evidence>
<evidence type="ECO:0000256" key="8">
    <source>
        <dbReference type="SAM" id="Phobius"/>
    </source>
</evidence>
<feature type="transmembrane region" description="Helical" evidence="8">
    <location>
        <begin position="30"/>
        <end position="47"/>
    </location>
</feature>
<dbReference type="AlphaFoldDB" id="A0A1I3WHN2"/>
<evidence type="ECO:0000313" key="10">
    <source>
        <dbReference type="EMBL" id="SFK07214.1"/>
    </source>
</evidence>
<feature type="domain" description="Pycsar effector protein" evidence="9">
    <location>
        <begin position="14"/>
        <end position="195"/>
    </location>
</feature>
<evidence type="ECO:0000256" key="1">
    <source>
        <dbReference type="ARBA" id="ARBA00004236"/>
    </source>
</evidence>
<evidence type="ECO:0000259" key="9">
    <source>
        <dbReference type="Pfam" id="PF18967"/>
    </source>
</evidence>
<evidence type="ECO:0000256" key="4">
    <source>
        <dbReference type="ARBA" id="ARBA00022741"/>
    </source>
</evidence>
<dbReference type="Proteomes" id="UP000198915">
    <property type="component" value="Unassembled WGS sequence"/>
</dbReference>
<name>A0A1I3WHN2_9BACL</name>
<dbReference type="InterPro" id="IPR043760">
    <property type="entry name" value="PycTM_dom"/>
</dbReference>
<evidence type="ECO:0000256" key="5">
    <source>
        <dbReference type="ARBA" id="ARBA00022989"/>
    </source>
</evidence>
<feature type="transmembrane region" description="Helical" evidence="8">
    <location>
        <begin position="179"/>
        <end position="203"/>
    </location>
</feature>
<keyword evidence="2" id="KW-1003">Cell membrane</keyword>
<proteinExistence type="predicted"/>
<reference evidence="11" key="1">
    <citation type="submission" date="2016-10" db="EMBL/GenBank/DDBJ databases">
        <authorList>
            <person name="Varghese N."/>
            <person name="Submissions S."/>
        </authorList>
    </citation>
    <scope>NUCLEOTIDE SEQUENCE [LARGE SCALE GENOMIC DNA]</scope>
    <source>
        <strain evidence="11">OK042</strain>
    </source>
</reference>
<dbReference type="EMBL" id="FORT01000008">
    <property type="protein sequence ID" value="SFK07214.1"/>
    <property type="molecule type" value="Genomic_DNA"/>
</dbReference>
<dbReference type="RefSeq" id="WP_092269306.1">
    <property type="nucleotide sequence ID" value="NZ_FORT01000008.1"/>
</dbReference>
<evidence type="ECO:0000256" key="6">
    <source>
        <dbReference type="ARBA" id="ARBA00023118"/>
    </source>
</evidence>
<dbReference type="Pfam" id="PF18967">
    <property type="entry name" value="PycTM"/>
    <property type="match status" value="1"/>
</dbReference>
<organism evidence="10 11">
    <name type="scientific">Brevibacillus centrosporus</name>
    <dbReference type="NCBI Taxonomy" id="54910"/>
    <lineage>
        <taxon>Bacteria</taxon>
        <taxon>Bacillati</taxon>
        <taxon>Bacillota</taxon>
        <taxon>Bacilli</taxon>
        <taxon>Bacillales</taxon>
        <taxon>Paenibacillaceae</taxon>
        <taxon>Brevibacillus</taxon>
    </lineage>
</organism>
<comment type="subcellular location">
    <subcellularLocation>
        <location evidence="1">Cell membrane</location>
    </subcellularLocation>
</comment>
<keyword evidence="5 8" id="KW-1133">Transmembrane helix</keyword>
<sequence length="205" mass="23269">MEEKDLQKFRFDFLTKAIEDTQHTVRFSDGKAGAVITFWGIVLTGILRTTDNWVAWLASINGTVDRIFVFGSILLMLLFFVNSIWIALKVIVPKINPAAHVDTSDLDLKGLFYLHQMSQQITGKYLFGDKKDIKLGISTGDFMNHFSNIEINDILRELVFELQKVSFIRNIKVARANNAIALVGYFCLTFGVLLIYGCISPIFHK</sequence>
<keyword evidence="4" id="KW-0547">Nucleotide-binding</keyword>
<accession>A0A1I3WHN2</accession>
<keyword evidence="6" id="KW-0051">Antiviral defense</keyword>